<dbReference type="GO" id="GO:0008270">
    <property type="term" value="F:zinc ion binding"/>
    <property type="evidence" value="ECO:0007669"/>
    <property type="project" value="UniProtKB-KW"/>
</dbReference>
<dbReference type="Proteomes" id="UP000007485">
    <property type="component" value="Chromosome"/>
</dbReference>
<feature type="region of interest" description="Disordered" evidence="5">
    <location>
        <begin position="170"/>
        <end position="193"/>
    </location>
</feature>
<dbReference type="EMBL" id="CP002529">
    <property type="protein sequence ID" value="ADY01822.1"/>
    <property type="molecule type" value="Genomic_DNA"/>
</dbReference>
<name>F0QU36_VULM7</name>
<evidence type="ECO:0000256" key="1">
    <source>
        <dbReference type="ARBA" id="ARBA00008354"/>
    </source>
</evidence>
<protein>
    <submittedName>
        <fullName evidence="7">ZPR1-related zinc finger protein</fullName>
    </submittedName>
</protein>
<dbReference type="eggNOG" id="arCOG04265">
    <property type="taxonomic scope" value="Archaea"/>
</dbReference>
<evidence type="ECO:0000256" key="4">
    <source>
        <dbReference type="ARBA" id="ARBA00022833"/>
    </source>
</evidence>
<keyword evidence="4" id="KW-0862">Zinc</keyword>
<evidence type="ECO:0000259" key="6">
    <source>
        <dbReference type="SMART" id="SM00709"/>
    </source>
</evidence>
<dbReference type="InterPro" id="IPR004470">
    <property type="entry name" value="ZPR1-like_arc"/>
</dbReference>
<keyword evidence="3" id="KW-0863">Zinc-finger</keyword>
<evidence type="ECO:0000256" key="2">
    <source>
        <dbReference type="ARBA" id="ARBA00022723"/>
    </source>
</evidence>
<dbReference type="Gene3D" id="2.60.120.1040">
    <property type="entry name" value="ZPR1, A/B domain"/>
    <property type="match status" value="1"/>
</dbReference>
<reference evidence="7 8" key="1">
    <citation type="journal article" date="2011" name="J. Bacteriol.">
        <title>Complete genome sequence of 'Vulcanisaeta moutnovskia' strain 768-28, a novel member of the hyperthermophilic crenarchaeal genus vulcanisaeta.</title>
        <authorList>
            <person name="Gumerov V.M."/>
            <person name="Mardanov A.V."/>
            <person name="Beletsky A.V."/>
            <person name="Prokofeva M.I."/>
            <person name="Bonch-Osmolovskaya E.A."/>
            <person name="Ravin N.V."/>
            <person name="Skryabin K.G."/>
        </authorList>
    </citation>
    <scope>NUCLEOTIDE SEQUENCE [LARGE SCALE GENOMIC DNA]</scope>
    <source>
        <strain evidence="7 8">768-28</strain>
    </source>
</reference>
<proteinExistence type="inferred from homology"/>
<dbReference type="Pfam" id="PF22794">
    <property type="entry name" value="jr-ZPR1"/>
    <property type="match status" value="1"/>
</dbReference>
<dbReference type="InterPro" id="IPR004457">
    <property type="entry name" value="Znf_ZPR1"/>
</dbReference>
<feature type="domain" description="Zinc finger ZPR1-type" evidence="6">
    <location>
        <begin position="18"/>
        <end position="176"/>
    </location>
</feature>
<evidence type="ECO:0000313" key="7">
    <source>
        <dbReference type="EMBL" id="ADY01822.1"/>
    </source>
</evidence>
<keyword evidence="8" id="KW-1185">Reference proteome</keyword>
<organism evidence="7 8">
    <name type="scientific">Vulcanisaeta moutnovskia (strain 768-28)</name>
    <dbReference type="NCBI Taxonomy" id="985053"/>
    <lineage>
        <taxon>Archaea</taxon>
        <taxon>Thermoproteota</taxon>
        <taxon>Thermoprotei</taxon>
        <taxon>Thermoproteales</taxon>
        <taxon>Thermoproteaceae</taxon>
        <taxon>Vulcanisaeta</taxon>
    </lineage>
</organism>
<dbReference type="STRING" id="985053.VMUT_1618"/>
<gene>
    <name evidence="7" type="ordered locus">VMUT_1618</name>
</gene>
<comment type="similarity">
    <text evidence="1">Belongs to the ZPR1 family.</text>
</comment>
<dbReference type="NCBIfam" id="TIGR00310">
    <property type="entry name" value="ZPR1_znf"/>
    <property type="match status" value="1"/>
</dbReference>
<evidence type="ECO:0000256" key="5">
    <source>
        <dbReference type="SAM" id="MobiDB-lite"/>
    </source>
</evidence>
<dbReference type="PANTHER" id="PTHR10876:SF0">
    <property type="entry name" value="ZINC FINGER PROTEIN ZPR1"/>
    <property type="match status" value="1"/>
</dbReference>
<dbReference type="InterPro" id="IPR056180">
    <property type="entry name" value="ZPR1_jr_dom"/>
</dbReference>
<dbReference type="OrthoDB" id="14924at2157"/>
<dbReference type="InterPro" id="IPR042451">
    <property type="entry name" value="ZPR1_A/B_dom"/>
</dbReference>
<accession>F0QU36</accession>
<dbReference type="AlphaFoldDB" id="F0QU36"/>
<dbReference type="GeneID" id="10289270"/>
<sequence>MNDNDVSIHGKVLYSGIEKCPVCGRDALHVIEILYSDPAFGDLILYSNQCDYCGYRRVDIQYLNSKGPSRITYDVKDDVDVYKTYIFRSRSARISSPELGFDIDPGPDAEAMITTVEGLLLRMIDVAERMEVLNEGDEESIRRLREFKDKVQRALQGGFRFRIIIEDPNGNSMIKPPPGRDSSVRIEPLNPMT</sequence>
<dbReference type="InterPro" id="IPR040141">
    <property type="entry name" value="ZPR1"/>
</dbReference>
<dbReference type="PANTHER" id="PTHR10876">
    <property type="entry name" value="ZINC FINGER PROTEIN ZPR1"/>
    <property type="match status" value="1"/>
</dbReference>
<dbReference type="Gene3D" id="2.20.25.420">
    <property type="entry name" value="ZPR1, zinc finger domain"/>
    <property type="match status" value="1"/>
</dbReference>
<evidence type="ECO:0000313" key="8">
    <source>
        <dbReference type="Proteomes" id="UP000007485"/>
    </source>
</evidence>
<dbReference type="RefSeq" id="WP_013604984.1">
    <property type="nucleotide sequence ID" value="NC_015151.1"/>
</dbReference>
<dbReference type="NCBIfam" id="TIGR00340">
    <property type="entry name" value="zpr1_rel"/>
    <property type="match status" value="1"/>
</dbReference>
<dbReference type="KEGG" id="vmo:VMUT_1618"/>
<dbReference type="SMART" id="SM00709">
    <property type="entry name" value="Zpr1"/>
    <property type="match status" value="1"/>
</dbReference>
<keyword evidence="2" id="KW-0479">Metal-binding</keyword>
<dbReference type="InterPro" id="IPR042452">
    <property type="entry name" value="ZPR1_Znf1/2"/>
</dbReference>
<evidence type="ECO:0000256" key="3">
    <source>
        <dbReference type="ARBA" id="ARBA00022771"/>
    </source>
</evidence>
<dbReference type="HOGENOM" id="CLU_107446_0_0_2"/>